<dbReference type="Pfam" id="PF00023">
    <property type="entry name" value="Ank"/>
    <property type="match status" value="1"/>
</dbReference>
<keyword evidence="5" id="KW-1185">Reference proteome</keyword>
<dbReference type="SUPFAM" id="SSF48403">
    <property type="entry name" value="Ankyrin repeat"/>
    <property type="match status" value="1"/>
</dbReference>
<sequence>MGRAANRAAALGQLEILKVLVESGVPINEPTDGGATLLEACAGCPLACHSEIFNYLLEAGAEIPHAGHNDRYRECNSLLTELIRHPQDDGLVRLVLDIGVQVNDRGIGRHSQTAIQAAAAQGDLDLVKELCRRGAEINAPAGFEYQRTALQAACNRTVVNMDLVKFLLEQGADVNAKAGTYGGVTALQAAAIQGHTNLAIMLIKDFGADVNADPAIQEGRTALEGAAEHGRLDLVQVLLNAGAKPRKGEAGFKNVIKLAEEQKEGHWAVADLLRSYERSLNQV</sequence>
<keyword evidence="1" id="KW-0677">Repeat</keyword>
<feature type="repeat" description="ANK" evidence="3">
    <location>
        <begin position="218"/>
        <end position="250"/>
    </location>
</feature>
<dbReference type="EMBL" id="MU860654">
    <property type="protein sequence ID" value="KAK4233142.1"/>
    <property type="molecule type" value="Genomic_DNA"/>
</dbReference>
<evidence type="ECO:0000256" key="1">
    <source>
        <dbReference type="ARBA" id="ARBA00022737"/>
    </source>
</evidence>
<dbReference type="PROSITE" id="PS50088">
    <property type="entry name" value="ANK_REPEAT"/>
    <property type="match status" value="4"/>
</dbReference>
<feature type="repeat" description="ANK" evidence="3">
    <location>
        <begin position="110"/>
        <end position="142"/>
    </location>
</feature>
<dbReference type="PANTHER" id="PTHR24141:SF1">
    <property type="entry name" value="2-5A-DEPENDENT RIBONUCLEASE"/>
    <property type="match status" value="1"/>
</dbReference>
<evidence type="ECO:0000256" key="3">
    <source>
        <dbReference type="PROSITE-ProRule" id="PRU00023"/>
    </source>
</evidence>
<dbReference type="GO" id="GO:0006396">
    <property type="term" value="P:RNA processing"/>
    <property type="evidence" value="ECO:0007669"/>
    <property type="project" value="TreeGrafter"/>
</dbReference>
<dbReference type="SMART" id="SM00248">
    <property type="entry name" value="ANK"/>
    <property type="match status" value="7"/>
</dbReference>
<dbReference type="GO" id="GO:0004540">
    <property type="term" value="F:RNA nuclease activity"/>
    <property type="evidence" value="ECO:0007669"/>
    <property type="project" value="TreeGrafter"/>
</dbReference>
<comment type="caution">
    <text evidence="4">The sequence shown here is derived from an EMBL/GenBank/DDBJ whole genome shotgun (WGS) entry which is preliminary data.</text>
</comment>
<dbReference type="PANTHER" id="PTHR24141">
    <property type="entry name" value="2-5A-DEPENDENT RIBONUCLEASE"/>
    <property type="match status" value="1"/>
</dbReference>
<organism evidence="4 5">
    <name type="scientific">Achaetomium macrosporum</name>
    <dbReference type="NCBI Taxonomy" id="79813"/>
    <lineage>
        <taxon>Eukaryota</taxon>
        <taxon>Fungi</taxon>
        <taxon>Dikarya</taxon>
        <taxon>Ascomycota</taxon>
        <taxon>Pezizomycotina</taxon>
        <taxon>Sordariomycetes</taxon>
        <taxon>Sordariomycetidae</taxon>
        <taxon>Sordariales</taxon>
        <taxon>Chaetomiaceae</taxon>
        <taxon>Achaetomium</taxon>
    </lineage>
</organism>
<dbReference type="PRINTS" id="PR01415">
    <property type="entry name" value="ANKYRIN"/>
</dbReference>
<accession>A0AAN7C115</accession>
<feature type="repeat" description="ANK" evidence="3">
    <location>
        <begin position="182"/>
        <end position="215"/>
    </location>
</feature>
<feature type="repeat" description="ANK" evidence="3">
    <location>
        <begin position="145"/>
        <end position="179"/>
    </location>
</feature>
<keyword evidence="2 3" id="KW-0040">ANK repeat</keyword>
<evidence type="ECO:0000313" key="4">
    <source>
        <dbReference type="EMBL" id="KAK4233142.1"/>
    </source>
</evidence>
<reference evidence="4" key="2">
    <citation type="submission" date="2023-05" db="EMBL/GenBank/DDBJ databases">
        <authorList>
            <consortium name="Lawrence Berkeley National Laboratory"/>
            <person name="Steindorff A."/>
            <person name="Hensen N."/>
            <person name="Bonometti L."/>
            <person name="Westerberg I."/>
            <person name="Brannstrom I.O."/>
            <person name="Guillou S."/>
            <person name="Cros-Aarteil S."/>
            <person name="Calhoun S."/>
            <person name="Haridas S."/>
            <person name="Kuo A."/>
            <person name="Mondo S."/>
            <person name="Pangilinan J."/>
            <person name="Riley R."/>
            <person name="Labutti K."/>
            <person name="Andreopoulos B."/>
            <person name="Lipzen A."/>
            <person name="Chen C."/>
            <person name="Yanf M."/>
            <person name="Daum C."/>
            <person name="Ng V."/>
            <person name="Clum A."/>
            <person name="Ohm R."/>
            <person name="Martin F."/>
            <person name="Silar P."/>
            <person name="Natvig D."/>
            <person name="Lalanne C."/>
            <person name="Gautier V."/>
            <person name="Ament-Velasquez S.L."/>
            <person name="Kruys A."/>
            <person name="Hutchinson M.I."/>
            <person name="Powell A.J."/>
            <person name="Barry K."/>
            <person name="Miller A.N."/>
            <person name="Grigoriev I.V."/>
            <person name="Debuchy R."/>
            <person name="Gladieux P."/>
            <person name="Thoren M.H."/>
            <person name="Johannesson H."/>
        </authorList>
    </citation>
    <scope>NUCLEOTIDE SEQUENCE</scope>
    <source>
        <strain evidence="4">CBS 532.94</strain>
    </source>
</reference>
<dbReference type="GO" id="GO:0003723">
    <property type="term" value="F:RNA binding"/>
    <property type="evidence" value="ECO:0007669"/>
    <property type="project" value="TreeGrafter"/>
</dbReference>
<name>A0AAN7C115_9PEZI</name>
<dbReference type="Gene3D" id="1.25.40.20">
    <property type="entry name" value="Ankyrin repeat-containing domain"/>
    <property type="match status" value="1"/>
</dbReference>
<gene>
    <name evidence="4" type="ORF">C8A03DRAFT_39174</name>
</gene>
<protein>
    <submittedName>
        <fullName evidence="4">Ankyrin repeat-containing domain protein</fullName>
    </submittedName>
</protein>
<dbReference type="Proteomes" id="UP001303760">
    <property type="component" value="Unassembled WGS sequence"/>
</dbReference>
<dbReference type="PROSITE" id="PS50297">
    <property type="entry name" value="ANK_REP_REGION"/>
    <property type="match status" value="4"/>
</dbReference>
<evidence type="ECO:0000256" key="2">
    <source>
        <dbReference type="ARBA" id="ARBA00023043"/>
    </source>
</evidence>
<dbReference type="Pfam" id="PF12796">
    <property type="entry name" value="Ank_2"/>
    <property type="match status" value="1"/>
</dbReference>
<dbReference type="AlphaFoldDB" id="A0AAN7C115"/>
<proteinExistence type="predicted"/>
<reference evidence="4" key="1">
    <citation type="journal article" date="2023" name="Mol. Phylogenet. Evol.">
        <title>Genome-scale phylogeny and comparative genomics of the fungal order Sordariales.</title>
        <authorList>
            <person name="Hensen N."/>
            <person name="Bonometti L."/>
            <person name="Westerberg I."/>
            <person name="Brannstrom I.O."/>
            <person name="Guillou S."/>
            <person name="Cros-Aarteil S."/>
            <person name="Calhoun S."/>
            <person name="Haridas S."/>
            <person name="Kuo A."/>
            <person name="Mondo S."/>
            <person name="Pangilinan J."/>
            <person name="Riley R."/>
            <person name="LaButti K."/>
            <person name="Andreopoulos B."/>
            <person name="Lipzen A."/>
            <person name="Chen C."/>
            <person name="Yan M."/>
            <person name="Daum C."/>
            <person name="Ng V."/>
            <person name="Clum A."/>
            <person name="Steindorff A."/>
            <person name="Ohm R.A."/>
            <person name="Martin F."/>
            <person name="Silar P."/>
            <person name="Natvig D.O."/>
            <person name="Lalanne C."/>
            <person name="Gautier V."/>
            <person name="Ament-Velasquez S.L."/>
            <person name="Kruys A."/>
            <person name="Hutchinson M.I."/>
            <person name="Powell A.J."/>
            <person name="Barry K."/>
            <person name="Miller A.N."/>
            <person name="Grigoriev I.V."/>
            <person name="Debuchy R."/>
            <person name="Gladieux P."/>
            <person name="Hiltunen Thoren M."/>
            <person name="Johannesson H."/>
        </authorList>
    </citation>
    <scope>NUCLEOTIDE SEQUENCE</scope>
    <source>
        <strain evidence="4">CBS 532.94</strain>
    </source>
</reference>
<dbReference type="InterPro" id="IPR036770">
    <property type="entry name" value="Ankyrin_rpt-contain_sf"/>
</dbReference>
<evidence type="ECO:0000313" key="5">
    <source>
        <dbReference type="Proteomes" id="UP001303760"/>
    </source>
</evidence>
<dbReference type="InterPro" id="IPR002110">
    <property type="entry name" value="Ankyrin_rpt"/>
</dbReference>